<comment type="caution">
    <text evidence="6">The sequence shown here is derived from an EMBL/GenBank/DDBJ whole genome shotgun (WGS) entry which is preliminary data.</text>
</comment>
<proteinExistence type="inferred from homology"/>
<dbReference type="OrthoDB" id="2186918at2759"/>
<dbReference type="Gene3D" id="1.20.1250.40">
    <property type="match status" value="1"/>
</dbReference>
<evidence type="ECO:0000256" key="4">
    <source>
        <dbReference type="SAM" id="MobiDB-lite"/>
    </source>
</evidence>
<dbReference type="GO" id="GO:0005634">
    <property type="term" value="C:nucleus"/>
    <property type="evidence" value="ECO:0007669"/>
    <property type="project" value="UniProtKB-SubCell"/>
</dbReference>
<evidence type="ECO:0000256" key="1">
    <source>
        <dbReference type="ARBA" id="ARBA00004123"/>
    </source>
</evidence>
<keyword evidence="7" id="KW-1185">Reference proteome</keyword>
<dbReference type="GO" id="GO:0000166">
    <property type="term" value="F:nucleotide binding"/>
    <property type="evidence" value="ECO:0007669"/>
    <property type="project" value="InterPro"/>
</dbReference>
<feature type="region of interest" description="Disordered" evidence="4">
    <location>
        <begin position="1"/>
        <end position="20"/>
    </location>
</feature>
<dbReference type="Pfam" id="PF03874">
    <property type="entry name" value="RNA_pol_Rpb4"/>
    <property type="match status" value="1"/>
</dbReference>
<dbReference type="GO" id="GO:0006352">
    <property type="term" value="P:DNA-templated transcription initiation"/>
    <property type="evidence" value="ECO:0007669"/>
    <property type="project" value="InterPro"/>
</dbReference>
<dbReference type="PANTHER" id="PTHR21297">
    <property type="entry name" value="DNA-DIRECTED RNA POLYMERASE II"/>
    <property type="match status" value="1"/>
</dbReference>
<dbReference type="InterPro" id="IPR045222">
    <property type="entry name" value="Rpb4-like"/>
</dbReference>
<dbReference type="GO" id="GO:0030880">
    <property type="term" value="C:RNA polymerase complex"/>
    <property type="evidence" value="ECO:0007669"/>
    <property type="project" value="InterPro"/>
</dbReference>
<comment type="subcellular location">
    <subcellularLocation>
        <location evidence="1">Nucleus</location>
    </subcellularLocation>
</comment>
<reference evidence="6" key="1">
    <citation type="submission" date="2021-03" db="EMBL/GenBank/DDBJ databases">
        <authorList>
            <person name="Tagirdzhanova G."/>
        </authorList>
    </citation>
    <scope>NUCLEOTIDE SEQUENCE</scope>
</reference>
<dbReference type="SUPFAM" id="SSF47819">
    <property type="entry name" value="HRDC-like"/>
    <property type="match status" value="1"/>
</dbReference>
<comment type="similarity">
    <text evidence="3">Belongs to the eukaryotic RPB4 RNA polymerase subunit family.</text>
</comment>
<dbReference type="InterPro" id="IPR005574">
    <property type="entry name" value="Rpb4/RPC9"/>
</dbReference>
<name>A0A8H3FCE3_9LECA</name>
<dbReference type="AlphaFoldDB" id="A0A8H3FCE3"/>
<evidence type="ECO:0000256" key="2">
    <source>
        <dbReference type="ARBA" id="ARBA00023242"/>
    </source>
</evidence>
<gene>
    <name evidence="6" type="ORF">GOMPHAMPRED_002198</name>
</gene>
<dbReference type="InterPro" id="IPR006590">
    <property type="entry name" value="RNA_pol_Rpb4/RPC9_core"/>
</dbReference>
<accession>A0A8H3FCE3</accession>
<protein>
    <recommendedName>
        <fullName evidence="5">RNA polymerase Rpb4/RPC9 core domain-containing protein</fullName>
    </recommendedName>
</protein>
<dbReference type="InterPro" id="IPR010997">
    <property type="entry name" value="HRDC-like_sf"/>
</dbReference>
<evidence type="ECO:0000256" key="3">
    <source>
        <dbReference type="ARBA" id="ARBA00025724"/>
    </source>
</evidence>
<dbReference type="InterPro" id="IPR038324">
    <property type="entry name" value="Rpb4/RPC9_sf"/>
</dbReference>
<organism evidence="6 7">
    <name type="scientific">Gomphillus americanus</name>
    <dbReference type="NCBI Taxonomy" id="1940652"/>
    <lineage>
        <taxon>Eukaryota</taxon>
        <taxon>Fungi</taxon>
        <taxon>Dikarya</taxon>
        <taxon>Ascomycota</taxon>
        <taxon>Pezizomycotina</taxon>
        <taxon>Lecanoromycetes</taxon>
        <taxon>OSLEUM clade</taxon>
        <taxon>Ostropomycetidae</taxon>
        <taxon>Ostropales</taxon>
        <taxon>Graphidaceae</taxon>
        <taxon>Gomphilloideae</taxon>
        <taxon>Gomphillus</taxon>
    </lineage>
</organism>
<dbReference type="SMART" id="SM00657">
    <property type="entry name" value="RPOL4c"/>
    <property type="match status" value="1"/>
</dbReference>
<sequence>MSKQQPRSRPKESNIQDEEASSVLKLGEFEGVPTLSTSEAAVLISAVKAQRTKLGKPMKQTEVLTQVEDYLDIFARFKQKENVDAVERLLDGTPFERYERSQLASLCCADADEAKTLIPSIAAKMSDEDLDTVLDQINKLRSTSE</sequence>
<evidence type="ECO:0000313" key="7">
    <source>
        <dbReference type="Proteomes" id="UP000664169"/>
    </source>
</evidence>
<evidence type="ECO:0000313" key="6">
    <source>
        <dbReference type="EMBL" id="CAF9920999.1"/>
    </source>
</evidence>
<dbReference type="EMBL" id="CAJPDQ010000016">
    <property type="protein sequence ID" value="CAF9920999.1"/>
    <property type="molecule type" value="Genomic_DNA"/>
</dbReference>
<keyword evidence="2" id="KW-0539">Nucleus</keyword>
<dbReference type="Proteomes" id="UP000664169">
    <property type="component" value="Unassembled WGS sequence"/>
</dbReference>
<feature type="domain" description="RNA polymerase Rpb4/RPC9 core" evidence="5">
    <location>
        <begin position="27"/>
        <end position="144"/>
    </location>
</feature>
<evidence type="ECO:0000259" key="5">
    <source>
        <dbReference type="SMART" id="SM00657"/>
    </source>
</evidence>